<protein>
    <submittedName>
        <fullName evidence="1">Uncharacterized protein</fullName>
    </submittedName>
</protein>
<evidence type="ECO:0000313" key="2">
    <source>
        <dbReference type="Proteomes" id="UP000201272"/>
    </source>
</evidence>
<dbReference type="GeneID" id="29123352"/>
<dbReference type="EMBL" id="KM366097">
    <property type="protein sequence ID" value="AIT13690.1"/>
    <property type="molecule type" value="Genomic_DNA"/>
</dbReference>
<reference evidence="2" key="1">
    <citation type="submission" date="2014-08" db="EMBL/GenBank/DDBJ databases">
        <authorList>
            <person name="Mandeville R."/>
        </authorList>
    </citation>
    <scope>NUCLEOTIDE SEQUENCE [LARGE SCALE GENOMIC DNA]</scope>
</reference>
<sequence>MTKELNTKIEVIFKRSLSDILGGTPRVAEFEGMLHYGITKEGALYIGWRNRRYVYPAHRIKRIKITE</sequence>
<keyword evidence="2" id="KW-1185">Reference proteome</keyword>
<name>A0A140XFS0_9CAUD</name>
<evidence type="ECO:0000313" key="1">
    <source>
        <dbReference type="EMBL" id="AIT13690.1"/>
    </source>
</evidence>
<dbReference type="KEGG" id="vg:29123352"/>
<proteinExistence type="predicted"/>
<organism evidence="1 2">
    <name type="scientific">Salmonella phage BP12B</name>
    <dbReference type="NCBI Taxonomy" id="1543201"/>
    <lineage>
        <taxon>Viruses</taxon>
        <taxon>Duplodnaviria</taxon>
        <taxon>Heunggongvirae</taxon>
        <taxon>Uroviricota</taxon>
        <taxon>Caudoviricetes</taxon>
        <taxon>Autographivirales</taxon>
        <taxon>Autosignataviridae</taxon>
        <taxon>Molineuxvirinae</taxon>
        <taxon>Zindervirus</taxon>
        <taxon>Zindervirus BP12B</taxon>
    </lineage>
</organism>
<dbReference type="Proteomes" id="UP000201272">
    <property type="component" value="Segment"/>
</dbReference>
<accession>A0A140XFS0</accession>
<dbReference type="RefSeq" id="YP_009304435.1">
    <property type="nucleotide sequence ID" value="NC_031271.1"/>
</dbReference>
<gene>
    <name evidence="1" type="ORF">BP12B_15</name>
</gene>